<protein>
    <submittedName>
        <fullName evidence="2">Uncharacterized protein</fullName>
    </submittedName>
</protein>
<dbReference type="EMBL" id="KV454432">
    <property type="protein sequence ID" value="ODQ79417.1"/>
    <property type="molecule type" value="Genomic_DNA"/>
</dbReference>
<evidence type="ECO:0000313" key="3">
    <source>
        <dbReference type="Proteomes" id="UP000094336"/>
    </source>
</evidence>
<dbReference type="AlphaFoldDB" id="A0A1E3QR34"/>
<keyword evidence="3" id="KW-1185">Reference proteome</keyword>
<reference evidence="3" key="1">
    <citation type="submission" date="2016-05" db="EMBL/GenBank/DDBJ databases">
        <title>Comparative genomics of biotechnologically important yeasts.</title>
        <authorList>
            <consortium name="DOE Joint Genome Institute"/>
            <person name="Riley R."/>
            <person name="Haridas S."/>
            <person name="Wolfe K.H."/>
            <person name="Lopes M.R."/>
            <person name="Hittinger C.T."/>
            <person name="Goker M."/>
            <person name="Salamov A."/>
            <person name="Wisecaver J."/>
            <person name="Long T.M."/>
            <person name="Aerts A.L."/>
            <person name="Barry K."/>
            <person name="Choi C."/>
            <person name="Clum A."/>
            <person name="Coughlan A.Y."/>
            <person name="Deshpande S."/>
            <person name="Douglass A.P."/>
            <person name="Hanson S.J."/>
            <person name="Klenk H.-P."/>
            <person name="Labutti K."/>
            <person name="Lapidus A."/>
            <person name="Lindquist E."/>
            <person name="Lipzen A."/>
            <person name="Meier-Kolthoff J.P."/>
            <person name="Ohm R.A."/>
            <person name="Otillar R.P."/>
            <person name="Pangilinan J."/>
            <person name="Peng Y."/>
            <person name="Rokas A."/>
            <person name="Rosa C.A."/>
            <person name="Scheuner C."/>
            <person name="Sibirny A.A."/>
            <person name="Slot J.C."/>
            <person name="Stielow J.B."/>
            <person name="Sun H."/>
            <person name="Kurtzman C.P."/>
            <person name="Blackwell M."/>
            <person name="Grigoriev I.V."/>
            <person name="Jeffries T.W."/>
        </authorList>
    </citation>
    <scope>NUCLEOTIDE SEQUENCE [LARGE SCALE GENOMIC DNA]</scope>
    <source>
        <strain evidence="3">NRRL Y-12698</strain>
    </source>
</reference>
<gene>
    <name evidence="2" type="ORF">BABINDRAFT_8356</name>
</gene>
<accession>A0A1E3QR34</accession>
<keyword evidence="1" id="KW-0472">Membrane</keyword>
<evidence type="ECO:0000313" key="2">
    <source>
        <dbReference type="EMBL" id="ODQ79417.1"/>
    </source>
</evidence>
<feature type="transmembrane region" description="Helical" evidence="1">
    <location>
        <begin position="39"/>
        <end position="62"/>
    </location>
</feature>
<evidence type="ECO:0000256" key="1">
    <source>
        <dbReference type="SAM" id="Phobius"/>
    </source>
</evidence>
<dbReference type="GeneID" id="30150640"/>
<name>A0A1E3QR34_9ASCO</name>
<proteinExistence type="predicted"/>
<dbReference type="Proteomes" id="UP000094336">
    <property type="component" value="Unassembled WGS sequence"/>
</dbReference>
<sequence length="224" mass="25544">MFTIDILTQYFWKFDALVTAQFSRNAILSAHTDTFTGKYITLVVLTTFTVVLVYQTIYSIGLRLDWWEYHAKEIFRELPVHCAHLYVDVNVVQTPSDKGLQLALLSKNTKTPQYKAICAFPRPIRYNIEFGPEDFDLKHNDDPEFGYGSKLDHLRGKILLLIKGISVKEGHLESLERASASSVRVFKNGKEFSVDQDGEYLCILGIETGNRILAFIEIEATNSL</sequence>
<organism evidence="2 3">
    <name type="scientific">Babjeviella inositovora NRRL Y-12698</name>
    <dbReference type="NCBI Taxonomy" id="984486"/>
    <lineage>
        <taxon>Eukaryota</taxon>
        <taxon>Fungi</taxon>
        <taxon>Dikarya</taxon>
        <taxon>Ascomycota</taxon>
        <taxon>Saccharomycotina</taxon>
        <taxon>Pichiomycetes</taxon>
        <taxon>Serinales incertae sedis</taxon>
        <taxon>Babjeviella</taxon>
    </lineage>
</organism>
<dbReference type="OrthoDB" id="4041975at2759"/>
<keyword evidence="1" id="KW-0812">Transmembrane</keyword>
<keyword evidence="1" id="KW-1133">Transmembrane helix</keyword>
<dbReference type="RefSeq" id="XP_018984745.1">
    <property type="nucleotide sequence ID" value="XM_019132787.1"/>
</dbReference>